<dbReference type="Gene3D" id="2.40.160.130">
    <property type="entry name" value="Capsule assembly protein Wzi"/>
    <property type="match status" value="1"/>
</dbReference>
<comment type="caution">
    <text evidence="1">The sequence shown here is derived from an EMBL/GenBank/DDBJ whole genome shotgun (WGS) entry which is preliminary data.</text>
</comment>
<dbReference type="InterPro" id="IPR038636">
    <property type="entry name" value="Wzi_sf"/>
</dbReference>
<gene>
    <name evidence="1" type="ORF">HNQ92_000748</name>
</gene>
<dbReference type="RefSeq" id="WP_184171076.1">
    <property type="nucleotide sequence ID" value="NZ_JACHGF010000001.1"/>
</dbReference>
<accession>A0A840TLG6</accession>
<sequence>MVNSYTLLTCYDLFRFPALFRKYLIRAVGLLLGLGYFSAARAQYSAWQPSVEVGGYAATTARTPFWLRANQWGRVPLLAPVATARLGLSYDSRRVPPDTSLTTRPTFRSRLSWGAGAEGVYNLGRSSEVLLPEAYARVQWGPFEVWGGRRREIIGLVDTTLSTGATSWSGNAQAVPKIQVGIPDFVPLKFLKNYLSIRGFYAHGWFNTPYIKGAYLHQKALYGRFGLPNGKVRGYLGLDHHVMWAGQADYLKGSILAVDGKLTSDFRDYLWGVVIGKIPKQHRNERFNNFDGENRVGNHVGHYSLAVDYRWGTSTLLLYHNHYFEDASGMMLQNIPDGLYGLSWQRRPTQYAFFKLRKILLEWLYTRDQTTPTFDVPGSRFKGNDNYFNHAQYREGWSYLGRALGTPFIAPKYELVPELGENSEFFPNNLIEVYHLGLEGTLLDRVQLRAKASYSLNRGTNNIPFQTTVRQFSSLLAFELPVFRWGHTRLTGQLAYDQGGLLPRTFGGYLGVRSTGWAASDRRFP</sequence>
<keyword evidence="2" id="KW-1185">Reference proteome</keyword>
<protein>
    <recommendedName>
        <fullName evidence="3">Capsule assembly Wzi family protein</fullName>
    </recommendedName>
</protein>
<organism evidence="1 2">
    <name type="scientific">Rhabdobacter roseus</name>
    <dbReference type="NCBI Taxonomy" id="1655419"/>
    <lineage>
        <taxon>Bacteria</taxon>
        <taxon>Pseudomonadati</taxon>
        <taxon>Bacteroidota</taxon>
        <taxon>Cytophagia</taxon>
        <taxon>Cytophagales</taxon>
        <taxon>Cytophagaceae</taxon>
        <taxon>Rhabdobacter</taxon>
    </lineage>
</organism>
<evidence type="ECO:0008006" key="3">
    <source>
        <dbReference type="Google" id="ProtNLM"/>
    </source>
</evidence>
<evidence type="ECO:0000313" key="2">
    <source>
        <dbReference type="Proteomes" id="UP000557307"/>
    </source>
</evidence>
<dbReference type="Proteomes" id="UP000557307">
    <property type="component" value="Unassembled WGS sequence"/>
</dbReference>
<dbReference type="AlphaFoldDB" id="A0A840TLG6"/>
<reference evidence="1 2" key="1">
    <citation type="submission" date="2020-08" db="EMBL/GenBank/DDBJ databases">
        <title>Genomic Encyclopedia of Type Strains, Phase IV (KMG-IV): sequencing the most valuable type-strain genomes for metagenomic binning, comparative biology and taxonomic classification.</title>
        <authorList>
            <person name="Goeker M."/>
        </authorList>
    </citation>
    <scope>NUCLEOTIDE SEQUENCE [LARGE SCALE GENOMIC DNA]</scope>
    <source>
        <strain evidence="1 2">DSM 105074</strain>
    </source>
</reference>
<dbReference type="EMBL" id="JACHGF010000001">
    <property type="protein sequence ID" value="MBB5282627.1"/>
    <property type="molecule type" value="Genomic_DNA"/>
</dbReference>
<evidence type="ECO:0000313" key="1">
    <source>
        <dbReference type="EMBL" id="MBB5282627.1"/>
    </source>
</evidence>
<proteinExistence type="predicted"/>
<name>A0A840TLG6_9BACT</name>